<proteinExistence type="predicted"/>
<comment type="caution">
    <text evidence="1">The sequence shown here is derived from an EMBL/GenBank/DDBJ whole genome shotgun (WGS) entry which is preliminary data.</text>
</comment>
<organism evidence="1 2">
    <name type="scientific">Irpex rosettiformis</name>
    <dbReference type="NCBI Taxonomy" id="378272"/>
    <lineage>
        <taxon>Eukaryota</taxon>
        <taxon>Fungi</taxon>
        <taxon>Dikarya</taxon>
        <taxon>Basidiomycota</taxon>
        <taxon>Agaricomycotina</taxon>
        <taxon>Agaricomycetes</taxon>
        <taxon>Polyporales</taxon>
        <taxon>Irpicaceae</taxon>
        <taxon>Irpex</taxon>
    </lineage>
</organism>
<evidence type="ECO:0000313" key="1">
    <source>
        <dbReference type="EMBL" id="KAI0092957.1"/>
    </source>
</evidence>
<dbReference type="Proteomes" id="UP001055072">
    <property type="component" value="Unassembled WGS sequence"/>
</dbReference>
<evidence type="ECO:0000313" key="2">
    <source>
        <dbReference type="Proteomes" id="UP001055072"/>
    </source>
</evidence>
<dbReference type="EMBL" id="MU274902">
    <property type="protein sequence ID" value="KAI0092957.1"/>
    <property type="molecule type" value="Genomic_DNA"/>
</dbReference>
<keyword evidence="2" id="KW-1185">Reference proteome</keyword>
<protein>
    <submittedName>
        <fullName evidence="1">Uncharacterized protein</fullName>
    </submittedName>
</protein>
<gene>
    <name evidence="1" type="ORF">BDY19DRAFT_399086</name>
</gene>
<name>A0ACB8UF22_9APHY</name>
<reference evidence="1" key="1">
    <citation type="journal article" date="2021" name="Environ. Microbiol.">
        <title>Gene family expansions and transcriptome signatures uncover fungal adaptations to wood decay.</title>
        <authorList>
            <person name="Hage H."/>
            <person name="Miyauchi S."/>
            <person name="Viragh M."/>
            <person name="Drula E."/>
            <person name="Min B."/>
            <person name="Chaduli D."/>
            <person name="Navarro D."/>
            <person name="Favel A."/>
            <person name="Norest M."/>
            <person name="Lesage-Meessen L."/>
            <person name="Balint B."/>
            <person name="Merenyi Z."/>
            <person name="de Eugenio L."/>
            <person name="Morin E."/>
            <person name="Martinez A.T."/>
            <person name="Baldrian P."/>
            <person name="Stursova M."/>
            <person name="Martinez M.J."/>
            <person name="Novotny C."/>
            <person name="Magnuson J.K."/>
            <person name="Spatafora J.W."/>
            <person name="Maurice S."/>
            <person name="Pangilinan J."/>
            <person name="Andreopoulos W."/>
            <person name="LaButti K."/>
            <person name="Hundley H."/>
            <person name="Na H."/>
            <person name="Kuo A."/>
            <person name="Barry K."/>
            <person name="Lipzen A."/>
            <person name="Henrissat B."/>
            <person name="Riley R."/>
            <person name="Ahrendt S."/>
            <person name="Nagy L.G."/>
            <person name="Grigoriev I.V."/>
            <person name="Martin F."/>
            <person name="Rosso M.N."/>
        </authorList>
    </citation>
    <scope>NUCLEOTIDE SEQUENCE</scope>
    <source>
        <strain evidence="1">CBS 384.51</strain>
    </source>
</reference>
<accession>A0ACB8UF22</accession>
<sequence>MLFYTGLARHILGSLVTYLSMIAAEVIALVVSWRKAAGTVREVSQLNSQFPLVKVLVQDGIVLFLVLLVTNIFQIVIDNVQVLDAFIGGTVLLPSFSTIMMCRFIMNLNEAADRPGRNSTVHMSVIRFNSGILVGNLGESLHLGNEETSLDVDEDSSHCIVDELQDDIERPRNPVPLTRAFSSGDSMFIEEIA</sequence>